<dbReference type="PANTHER" id="PTHR30151">
    <property type="entry name" value="ALKANE SULFONATE ABC TRANSPORTER-RELATED, MEMBRANE SUBUNIT"/>
    <property type="match status" value="1"/>
</dbReference>
<protein>
    <submittedName>
        <fullName evidence="9">ABC-type nitrate/sulfonate/bicarbonate transport system, permease component</fullName>
    </submittedName>
</protein>
<keyword evidence="5 7" id="KW-1133">Transmembrane helix</keyword>
<evidence type="ECO:0000256" key="2">
    <source>
        <dbReference type="ARBA" id="ARBA00022448"/>
    </source>
</evidence>
<feature type="transmembrane region" description="Helical" evidence="7">
    <location>
        <begin position="100"/>
        <end position="119"/>
    </location>
</feature>
<gene>
    <name evidence="9" type="ordered locus">RUM_00470</name>
</gene>
<comment type="subcellular location">
    <subcellularLocation>
        <location evidence="1">Cell membrane</location>
        <topology evidence="1">Multi-pass membrane protein</topology>
    </subcellularLocation>
</comment>
<dbReference type="GeneID" id="83154905"/>
<keyword evidence="2" id="KW-0813">Transport</keyword>
<dbReference type="HOGENOM" id="CLU_046113_2_0_9"/>
<feature type="transmembrane region" description="Helical" evidence="7">
    <location>
        <begin position="236"/>
        <end position="257"/>
    </location>
</feature>
<evidence type="ECO:0000313" key="10">
    <source>
        <dbReference type="Proteomes" id="UP000007054"/>
    </source>
</evidence>
<dbReference type="RefSeq" id="WP_015557232.1">
    <property type="nucleotide sequence ID" value="NC_021039.1"/>
</dbReference>
<dbReference type="Gene3D" id="1.10.3720.10">
    <property type="entry name" value="MetI-like"/>
    <property type="match status" value="1"/>
</dbReference>
<name>D4L9M9_RUMC1</name>
<dbReference type="AlphaFoldDB" id="D4L9M9"/>
<dbReference type="BioCyc" id="RCHA213810:RUM_RS00200-MONOMER"/>
<feature type="transmembrane region" description="Helical" evidence="7">
    <location>
        <begin position="189"/>
        <end position="209"/>
    </location>
</feature>
<feature type="transmembrane region" description="Helical" evidence="7">
    <location>
        <begin position="139"/>
        <end position="159"/>
    </location>
</feature>
<evidence type="ECO:0000256" key="7">
    <source>
        <dbReference type="SAM" id="Phobius"/>
    </source>
</evidence>
<evidence type="ECO:0000256" key="4">
    <source>
        <dbReference type="ARBA" id="ARBA00022692"/>
    </source>
</evidence>
<evidence type="ECO:0000256" key="6">
    <source>
        <dbReference type="ARBA" id="ARBA00023136"/>
    </source>
</evidence>
<dbReference type="PANTHER" id="PTHR30151:SF20">
    <property type="entry name" value="ABC TRANSPORTER PERMEASE PROTEIN HI_0355-RELATED"/>
    <property type="match status" value="1"/>
</dbReference>
<organism evidence="9 10">
    <name type="scientific">Ruminococcus champanellensis (strain DSM 18848 / JCM 17042 / KCTC 15320 / 18P13)</name>
    <dbReference type="NCBI Taxonomy" id="213810"/>
    <lineage>
        <taxon>Bacteria</taxon>
        <taxon>Bacillati</taxon>
        <taxon>Bacillota</taxon>
        <taxon>Clostridia</taxon>
        <taxon>Eubacteriales</taxon>
        <taxon>Oscillospiraceae</taxon>
        <taxon>Ruminococcus</taxon>
    </lineage>
</organism>
<dbReference type="InterPro" id="IPR000515">
    <property type="entry name" value="MetI-like"/>
</dbReference>
<evidence type="ECO:0000256" key="3">
    <source>
        <dbReference type="ARBA" id="ARBA00022475"/>
    </source>
</evidence>
<evidence type="ECO:0000259" key="8">
    <source>
        <dbReference type="Pfam" id="PF00528"/>
    </source>
</evidence>
<dbReference type="GO" id="GO:0005886">
    <property type="term" value="C:plasma membrane"/>
    <property type="evidence" value="ECO:0007669"/>
    <property type="project" value="UniProtKB-SubCell"/>
</dbReference>
<dbReference type="EMBL" id="FP929052">
    <property type="protein sequence ID" value="CBL16324.1"/>
    <property type="molecule type" value="Genomic_DNA"/>
</dbReference>
<feature type="transmembrane region" description="Helical" evidence="7">
    <location>
        <begin position="71"/>
        <end position="93"/>
    </location>
</feature>
<feature type="domain" description="ABC transmembrane type-1" evidence="8">
    <location>
        <begin position="83"/>
        <end position="256"/>
    </location>
</feature>
<dbReference type="GO" id="GO:0055085">
    <property type="term" value="P:transmembrane transport"/>
    <property type="evidence" value="ECO:0007669"/>
    <property type="project" value="InterPro"/>
</dbReference>
<evidence type="ECO:0000313" key="9">
    <source>
        <dbReference type="EMBL" id="CBL16324.1"/>
    </source>
</evidence>
<sequence>MKQLKRLAHMAPNVLLPLGVAVLLVILWQTQVLHKLLGTDTITLPLPTRIGEIISQNTAAIGQHVEITLTVALGGLLLGSLLGYGIAVIATIFPKWGAGGLTIVSAFNAIPIVALAPVINNWTRDFSNDVSTRSTFAKILVVTIFCTASMSVNAFRGLTELKPFSEDLMKTYAARHTTVFAKLRLPNSVPYVFTALKVSVPASVIGALVSEYFAEDTVGVGRQIRENIVKGQYPTAWAYIAVACLIGISMYAILMLAEHFILKRRKG</sequence>
<keyword evidence="6 7" id="KW-0472">Membrane</keyword>
<dbReference type="SUPFAM" id="SSF161098">
    <property type="entry name" value="MetI-like"/>
    <property type="match status" value="1"/>
</dbReference>
<keyword evidence="3" id="KW-1003">Cell membrane</keyword>
<feature type="transmembrane region" description="Helical" evidence="7">
    <location>
        <begin position="7"/>
        <end position="28"/>
    </location>
</feature>
<dbReference type="Pfam" id="PF00528">
    <property type="entry name" value="BPD_transp_1"/>
    <property type="match status" value="1"/>
</dbReference>
<evidence type="ECO:0000256" key="1">
    <source>
        <dbReference type="ARBA" id="ARBA00004651"/>
    </source>
</evidence>
<dbReference type="OrthoDB" id="9804353at2"/>
<dbReference type="PATRIC" id="fig|213810.4.peg.149"/>
<keyword evidence="10" id="KW-1185">Reference proteome</keyword>
<proteinExistence type="predicted"/>
<dbReference type="Proteomes" id="UP000007054">
    <property type="component" value="Chromosome"/>
</dbReference>
<evidence type="ECO:0000256" key="5">
    <source>
        <dbReference type="ARBA" id="ARBA00022989"/>
    </source>
</evidence>
<dbReference type="KEGG" id="rch:RUM_00470"/>
<accession>D4L9M9</accession>
<reference evidence="9" key="1">
    <citation type="submission" date="2010-03" db="EMBL/GenBank/DDBJ databases">
        <title>The genome sequence of Ruminococcus sp. 18P13.</title>
        <authorList>
            <consortium name="metaHIT consortium -- http://www.metahit.eu/"/>
            <person name="Pajon A."/>
            <person name="Turner K."/>
            <person name="Parkhill J."/>
            <person name="Bernalier A."/>
        </authorList>
    </citation>
    <scope>NUCLEOTIDE SEQUENCE [LARGE SCALE GENOMIC DNA]</scope>
    <source>
        <strain evidence="9">Type strain: 18P13</strain>
    </source>
</reference>
<reference evidence="9" key="2">
    <citation type="submission" date="2010-03" db="EMBL/GenBank/DDBJ databases">
        <authorList>
            <person name="Pajon A."/>
        </authorList>
    </citation>
    <scope>NUCLEOTIDE SEQUENCE</scope>
    <source>
        <strain evidence="9">Type strain: 18P13</strain>
    </source>
</reference>
<keyword evidence="4 7" id="KW-0812">Transmembrane</keyword>
<dbReference type="STRING" id="213810.RUM_00470"/>
<dbReference type="InterPro" id="IPR035906">
    <property type="entry name" value="MetI-like_sf"/>
</dbReference>